<dbReference type="GO" id="GO:0016787">
    <property type="term" value="F:hydrolase activity"/>
    <property type="evidence" value="ECO:0007669"/>
    <property type="project" value="UniProtKB-KW"/>
</dbReference>
<dbReference type="InterPro" id="IPR005645">
    <property type="entry name" value="FSH-like_dom"/>
</dbReference>
<dbReference type="GO" id="GO:0005737">
    <property type="term" value="C:cytoplasm"/>
    <property type="evidence" value="ECO:0007669"/>
    <property type="project" value="TreeGrafter"/>
</dbReference>
<name>A0A2J6PFD6_9HELO</name>
<dbReference type="OrthoDB" id="414698at2759"/>
<dbReference type="SUPFAM" id="SSF53474">
    <property type="entry name" value="alpha/beta-Hydrolases"/>
    <property type="match status" value="1"/>
</dbReference>
<sequence length="244" mass="26954">MAALPRIACFHGGGSSASIFATQCQTLQSQLCSTFEFVFFDAPFERDAGPGVLPYFSYEKFGPYRTWFSKTEAGQEVPDGRMEAGKEGEEGGIERVLRLIGEEGEGGEWVGCMGFSQGTRVVGGLLLHQQKRREMGFPVREGEVEFKFGVLCMGSFAPMVSDLTGPAMSLSGTPDLISIPTLHLHGTKDVNYANGKKQLAAYYDPKTSRLIEINYHHAMPWFKADLMKLVDGIESIYRDTQEIL</sequence>
<dbReference type="EMBL" id="KZ613547">
    <property type="protein sequence ID" value="PMD12616.1"/>
    <property type="molecule type" value="Genomic_DNA"/>
</dbReference>
<feature type="domain" description="Serine hydrolase" evidence="2">
    <location>
        <begin position="3"/>
        <end position="224"/>
    </location>
</feature>
<dbReference type="PANTHER" id="PTHR48070">
    <property type="entry name" value="ESTERASE OVCA2"/>
    <property type="match status" value="1"/>
</dbReference>
<evidence type="ECO:0000313" key="4">
    <source>
        <dbReference type="Proteomes" id="UP000235672"/>
    </source>
</evidence>
<gene>
    <name evidence="3" type="ORF">NA56DRAFT_666285</name>
</gene>
<accession>A0A2J6PFD6</accession>
<keyword evidence="1" id="KW-0378">Hydrolase</keyword>
<evidence type="ECO:0000313" key="3">
    <source>
        <dbReference type="EMBL" id="PMD12616.1"/>
    </source>
</evidence>
<organism evidence="3 4">
    <name type="scientific">Hyaloscypha hepaticicola</name>
    <dbReference type="NCBI Taxonomy" id="2082293"/>
    <lineage>
        <taxon>Eukaryota</taxon>
        <taxon>Fungi</taxon>
        <taxon>Dikarya</taxon>
        <taxon>Ascomycota</taxon>
        <taxon>Pezizomycotina</taxon>
        <taxon>Leotiomycetes</taxon>
        <taxon>Helotiales</taxon>
        <taxon>Hyaloscyphaceae</taxon>
        <taxon>Hyaloscypha</taxon>
    </lineage>
</organism>
<protein>
    <recommendedName>
        <fullName evidence="2">Serine hydrolase domain-containing protein</fullName>
    </recommendedName>
</protein>
<evidence type="ECO:0000259" key="2">
    <source>
        <dbReference type="Pfam" id="PF03959"/>
    </source>
</evidence>
<reference evidence="3 4" key="1">
    <citation type="submission" date="2016-05" db="EMBL/GenBank/DDBJ databases">
        <title>A degradative enzymes factory behind the ericoid mycorrhizal symbiosis.</title>
        <authorList>
            <consortium name="DOE Joint Genome Institute"/>
            <person name="Martino E."/>
            <person name="Morin E."/>
            <person name="Grelet G."/>
            <person name="Kuo A."/>
            <person name="Kohler A."/>
            <person name="Daghino S."/>
            <person name="Barry K."/>
            <person name="Choi C."/>
            <person name="Cichocki N."/>
            <person name="Clum A."/>
            <person name="Copeland A."/>
            <person name="Hainaut M."/>
            <person name="Haridas S."/>
            <person name="Labutti K."/>
            <person name="Lindquist E."/>
            <person name="Lipzen A."/>
            <person name="Khouja H.-R."/>
            <person name="Murat C."/>
            <person name="Ohm R."/>
            <person name="Olson A."/>
            <person name="Spatafora J."/>
            <person name="Veneault-Fourrey C."/>
            <person name="Henrissat B."/>
            <person name="Grigoriev I."/>
            <person name="Martin F."/>
            <person name="Perotto S."/>
        </authorList>
    </citation>
    <scope>NUCLEOTIDE SEQUENCE [LARGE SCALE GENOMIC DNA]</scope>
    <source>
        <strain evidence="3 4">UAMH 7357</strain>
    </source>
</reference>
<dbReference type="AlphaFoldDB" id="A0A2J6PFD6"/>
<dbReference type="GO" id="GO:0044550">
    <property type="term" value="P:secondary metabolite biosynthetic process"/>
    <property type="evidence" value="ECO:0007669"/>
    <property type="project" value="TreeGrafter"/>
</dbReference>
<dbReference type="PANTHER" id="PTHR48070:SF1">
    <property type="entry name" value="SERINE HYDROLASE FSH DOMAIN-CONTAINING PROTEIN"/>
    <property type="match status" value="1"/>
</dbReference>
<dbReference type="GO" id="GO:0005634">
    <property type="term" value="C:nucleus"/>
    <property type="evidence" value="ECO:0007669"/>
    <property type="project" value="TreeGrafter"/>
</dbReference>
<proteinExistence type="predicted"/>
<keyword evidence="4" id="KW-1185">Reference proteome</keyword>
<dbReference type="InterPro" id="IPR050593">
    <property type="entry name" value="LovG"/>
</dbReference>
<dbReference type="Pfam" id="PF03959">
    <property type="entry name" value="FSH1"/>
    <property type="match status" value="1"/>
</dbReference>
<dbReference type="InterPro" id="IPR029058">
    <property type="entry name" value="AB_hydrolase_fold"/>
</dbReference>
<evidence type="ECO:0000256" key="1">
    <source>
        <dbReference type="ARBA" id="ARBA00022801"/>
    </source>
</evidence>
<dbReference type="Proteomes" id="UP000235672">
    <property type="component" value="Unassembled WGS sequence"/>
</dbReference>
<dbReference type="Gene3D" id="3.40.50.1820">
    <property type="entry name" value="alpha/beta hydrolase"/>
    <property type="match status" value="1"/>
</dbReference>